<evidence type="ECO:0000313" key="3">
    <source>
        <dbReference type="Proteomes" id="UP000269883"/>
    </source>
</evidence>
<keyword evidence="1" id="KW-0812">Transmembrane</keyword>
<keyword evidence="3" id="KW-1185">Reference proteome</keyword>
<evidence type="ECO:0000313" key="2">
    <source>
        <dbReference type="EMBL" id="BBD09765.1"/>
    </source>
</evidence>
<accession>A0A2Z6B2U7</accession>
<proteinExistence type="predicted"/>
<keyword evidence="1" id="KW-0472">Membrane</keyword>
<sequence>MRRFAGTLEIVTIPLYGVCEYFNERERAMDYFWFILGIVGVGLCLFYIKQSWKNGEY</sequence>
<gene>
    <name evidence="2" type="ORF">DFE_3039</name>
</gene>
<protein>
    <submittedName>
        <fullName evidence="2">Uncharacterized protein</fullName>
    </submittedName>
</protein>
<organism evidence="2 3">
    <name type="scientific">Desulfovibrio ferrophilus</name>
    <dbReference type="NCBI Taxonomy" id="241368"/>
    <lineage>
        <taxon>Bacteria</taxon>
        <taxon>Pseudomonadati</taxon>
        <taxon>Thermodesulfobacteriota</taxon>
        <taxon>Desulfovibrionia</taxon>
        <taxon>Desulfovibrionales</taxon>
        <taxon>Desulfovibrionaceae</taxon>
        <taxon>Desulfovibrio</taxon>
    </lineage>
</organism>
<dbReference type="KEGG" id="dfl:DFE_3039"/>
<dbReference type="EMBL" id="AP017378">
    <property type="protein sequence ID" value="BBD09765.1"/>
    <property type="molecule type" value="Genomic_DNA"/>
</dbReference>
<dbReference type="AlphaFoldDB" id="A0A2Z6B2U7"/>
<evidence type="ECO:0000256" key="1">
    <source>
        <dbReference type="SAM" id="Phobius"/>
    </source>
</evidence>
<name>A0A2Z6B2U7_9BACT</name>
<dbReference type="Proteomes" id="UP000269883">
    <property type="component" value="Chromosome"/>
</dbReference>
<reference evidence="2 3" key="1">
    <citation type="journal article" date="2018" name="Sci. Adv.">
        <title>Multi-heme cytochromes provide a pathway for survival in energy-limited environments.</title>
        <authorList>
            <person name="Deng X."/>
            <person name="Dohmae N."/>
            <person name="Nealson K.H."/>
            <person name="Hashimoto K."/>
            <person name="Okamoto A."/>
        </authorList>
    </citation>
    <scope>NUCLEOTIDE SEQUENCE [LARGE SCALE GENOMIC DNA]</scope>
    <source>
        <strain evidence="2 3">IS5</strain>
    </source>
</reference>
<feature type="transmembrane region" description="Helical" evidence="1">
    <location>
        <begin position="31"/>
        <end position="48"/>
    </location>
</feature>
<keyword evidence="1" id="KW-1133">Transmembrane helix</keyword>